<name>A0A0U1LW61_TALIS</name>
<reference evidence="1 2" key="1">
    <citation type="submission" date="2015-04" db="EMBL/GenBank/DDBJ databases">
        <authorList>
            <person name="Syromyatnikov M.Y."/>
            <person name="Popov V.N."/>
        </authorList>
    </citation>
    <scope>NUCLEOTIDE SEQUENCE [LARGE SCALE GENOMIC DNA]</scope>
    <source>
        <strain evidence="1">WF-38-12</strain>
    </source>
</reference>
<evidence type="ECO:0008006" key="3">
    <source>
        <dbReference type="Google" id="ProtNLM"/>
    </source>
</evidence>
<dbReference type="AlphaFoldDB" id="A0A0U1LW61"/>
<dbReference type="EMBL" id="CVMT01000003">
    <property type="protein sequence ID" value="CRG87455.1"/>
    <property type="molecule type" value="Genomic_DNA"/>
</dbReference>
<evidence type="ECO:0000313" key="1">
    <source>
        <dbReference type="EMBL" id="CRG87455.1"/>
    </source>
</evidence>
<proteinExistence type="predicted"/>
<keyword evidence="2" id="KW-1185">Reference proteome</keyword>
<dbReference type="STRING" id="28573.A0A0U1LW61"/>
<organism evidence="1 2">
    <name type="scientific">Talaromyces islandicus</name>
    <name type="common">Penicillium islandicum</name>
    <dbReference type="NCBI Taxonomy" id="28573"/>
    <lineage>
        <taxon>Eukaryota</taxon>
        <taxon>Fungi</taxon>
        <taxon>Dikarya</taxon>
        <taxon>Ascomycota</taxon>
        <taxon>Pezizomycotina</taxon>
        <taxon>Eurotiomycetes</taxon>
        <taxon>Eurotiomycetidae</taxon>
        <taxon>Eurotiales</taxon>
        <taxon>Trichocomaceae</taxon>
        <taxon>Talaromyces</taxon>
        <taxon>Talaromyces sect. Islandici</taxon>
    </lineage>
</organism>
<dbReference type="OrthoDB" id="5327538at2759"/>
<protein>
    <recommendedName>
        <fullName evidence="3">Aminoglycoside phosphotransferase domain-containing protein</fullName>
    </recommendedName>
</protein>
<sequence>MQERPFSLLYSHSPGAVVTVGGCTLVNSVQKSPLCSASQTEIEKELIKQIHKKLQENGFVARIAKLTNDDTVHFGETVGIHKHYVDFRVASSKDISRSFASQDDSKNTTPAEHMRMRVYRDDFMPLLASLQMSATLMLSEVASINHLQYTARTDAAPQYTQFCFEPFGILFIDPLAAGKGKRLSTLNPSGPQWQKIYSSLANFICSLDEPCRLFAEMRKKSTEKTEEICSLYRYLGEVQTSEIRLEWTLATIGPFKNAIEYYTAWADTILRLIANRQIFNDFPDHADLVFRYLKELAKKGRFNPFHPRERELDTSRFYLKHSSSITEDNIIVDNEFNIVEIQDWAFARLVPGYEAFSPGAIKLRPQPYKPDGQEDGSSEGGINANEYIAATLEARRRPDLARYFRIREENICSLAMDLGAGKYQERGEFLAAFNKILRLAGEIEEGKEEEFCWQEWRGNQPDCQGQSCLIM</sequence>
<accession>A0A0U1LW61</accession>
<dbReference type="Proteomes" id="UP000054383">
    <property type="component" value="Unassembled WGS sequence"/>
</dbReference>
<dbReference type="PROSITE" id="PS51257">
    <property type="entry name" value="PROKAR_LIPOPROTEIN"/>
    <property type="match status" value="1"/>
</dbReference>
<evidence type="ECO:0000313" key="2">
    <source>
        <dbReference type="Proteomes" id="UP000054383"/>
    </source>
</evidence>
<gene>
    <name evidence="1" type="ORF">PISL3812_04473</name>
</gene>